<sequence>MHCSQRGSFVVEFALVLVVFSSLFAMVVNYSVAINTKGQLDRVAYSLATIVAERRQLFNSSLDVCEPENSGDCSQRGNDLYSLVSASMASMMPNFDQTKFGLRVEQVSLDREVVSSGGAEFDKRYERVDKGAISQCDITTEAQKMNEEDAKRLLPLTTRGRRLPLYQVSVCYAVPFNLLGITSGEVNYVVSTSYAFARV</sequence>
<evidence type="ECO:0000256" key="1">
    <source>
        <dbReference type="SAM" id="Phobius"/>
    </source>
</evidence>
<reference evidence="3" key="1">
    <citation type="submission" date="2015-08" db="EMBL/GenBank/DDBJ databases">
        <title>Vibrio galatheae sp. nov., a novel member of the Vibrionaceae family isolated from the Solomon Islands.</title>
        <authorList>
            <person name="Giubergia S."/>
            <person name="Machado H."/>
            <person name="Mateiu R.V."/>
            <person name="Gram L."/>
        </authorList>
    </citation>
    <scope>NUCLEOTIDE SEQUENCE [LARGE SCALE GENOMIC DNA]</scope>
    <source>
        <strain evidence="3">DSM 19134</strain>
    </source>
</reference>
<keyword evidence="1" id="KW-0812">Transmembrane</keyword>
<dbReference type="STRING" id="171383.AKJ31_11700"/>
<dbReference type="AlphaFoldDB" id="A0A0M0HZP8"/>
<name>A0A0M0HZP8_9VIBR</name>
<comment type="caution">
    <text evidence="2">The sequence shown here is derived from an EMBL/GenBank/DDBJ whole genome shotgun (WGS) entry which is preliminary data.</text>
</comment>
<keyword evidence="3" id="KW-1185">Reference proteome</keyword>
<dbReference type="Proteomes" id="UP000037530">
    <property type="component" value="Unassembled WGS sequence"/>
</dbReference>
<dbReference type="InterPro" id="IPR031582">
    <property type="entry name" value="TadF"/>
</dbReference>
<keyword evidence="1" id="KW-0472">Membrane</keyword>
<dbReference type="Pfam" id="PF16964">
    <property type="entry name" value="TadF"/>
    <property type="match status" value="1"/>
</dbReference>
<protein>
    <submittedName>
        <fullName evidence="2">Pilus assembly protein TadF</fullName>
    </submittedName>
</protein>
<evidence type="ECO:0000313" key="3">
    <source>
        <dbReference type="Proteomes" id="UP000037530"/>
    </source>
</evidence>
<gene>
    <name evidence="2" type="ORF">AKJ31_11700</name>
</gene>
<dbReference type="OrthoDB" id="5876198at2"/>
<organism evidence="2 3">
    <name type="scientific">Vibrio hepatarius</name>
    <dbReference type="NCBI Taxonomy" id="171383"/>
    <lineage>
        <taxon>Bacteria</taxon>
        <taxon>Pseudomonadati</taxon>
        <taxon>Pseudomonadota</taxon>
        <taxon>Gammaproteobacteria</taxon>
        <taxon>Vibrionales</taxon>
        <taxon>Vibrionaceae</taxon>
        <taxon>Vibrio</taxon>
        <taxon>Vibrio oreintalis group</taxon>
    </lineage>
</organism>
<dbReference type="PATRIC" id="fig|171383.3.peg.2391"/>
<proteinExistence type="predicted"/>
<keyword evidence="1" id="KW-1133">Transmembrane helix</keyword>
<accession>A0A0M0HZP8</accession>
<feature type="transmembrane region" description="Helical" evidence="1">
    <location>
        <begin position="9"/>
        <end position="32"/>
    </location>
</feature>
<evidence type="ECO:0000313" key="2">
    <source>
        <dbReference type="EMBL" id="KOO07545.1"/>
    </source>
</evidence>
<dbReference type="EMBL" id="LHPI01000009">
    <property type="protein sequence ID" value="KOO07545.1"/>
    <property type="molecule type" value="Genomic_DNA"/>
</dbReference>